<feature type="region of interest" description="Disordered" evidence="2">
    <location>
        <begin position="60"/>
        <end position="92"/>
    </location>
</feature>
<evidence type="ECO:0000313" key="4">
    <source>
        <dbReference type="Proteomes" id="UP001237642"/>
    </source>
</evidence>
<dbReference type="Proteomes" id="UP001237642">
    <property type="component" value="Unassembled WGS sequence"/>
</dbReference>
<evidence type="ECO:0000313" key="3">
    <source>
        <dbReference type="EMBL" id="KAK1366024.1"/>
    </source>
</evidence>
<feature type="coiled-coil region" evidence="1">
    <location>
        <begin position="200"/>
        <end position="227"/>
    </location>
</feature>
<dbReference type="EMBL" id="JAUIZM010000009">
    <property type="protein sequence ID" value="KAK1366024.1"/>
    <property type="molecule type" value="Genomic_DNA"/>
</dbReference>
<comment type="caution">
    <text evidence="3">The sequence shown here is derived from an EMBL/GenBank/DDBJ whole genome shotgun (WGS) entry which is preliminary data.</text>
</comment>
<evidence type="ECO:0008006" key="5">
    <source>
        <dbReference type="Google" id="ProtNLM"/>
    </source>
</evidence>
<reference evidence="3" key="2">
    <citation type="submission" date="2023-05" db="EMBL/GenBank/DDBJ databases">
        <authorList>
            <person name="Schelkunov M.I."/>
        </authorList>
    </citation>
    <scope>NUCLEOTIDE SEQUENCE</scope>
    <source>
        <strain evidence="3">Hsosn_3</strain>
        <tissue evidence="3">Leaf</tissue>
    </source>
</reference>
<dbReference type="InterPro" id="IPR004252">
    <property type="entry name" value="Probable_transposase_24"/>
</dbReference>
<protein>
    <recommendedName>
        <fullName evidence="5">Transposase</fullName>
    </recommendedName>
</protein>
<dbReference type="AlphaFoldDB" id="A0AAD8HF16"/>
<evidence type="ECO:0000256" key="2">
    <source>
        <dbReference type="SAM" id="MobiDB-lite"/>
    </source>
</evidence>
<accession>A0AAD8HF16</accession>
<sequence>MSNLDNVIYAAWLKSVAQRYTDLRSNARRDWEKGKLNNRIGQEVWLSWIEDWKSSEFQTKSKIKKSNRTGGVEGDGPYPGTHTSGSASHRLLSSCLGDPTPTTLFKYAHTKDHDNVTFMDKKCEKLHEKIVNLRAERSQPVDGSSVPQSVDENKLYYDVVGGRNEKNMIYGLGSTQNIFYDPSSSDLSHITSFQPNAQDYQKLEVELHEMRERMKQMDDMQQQMRDQLALMSNNQNS</sequence>
<keyword evidence="1" id="KW-0175">Coiled coil</keyword>
<reference evidence="3" key="1">
    <citation type="submission" date="2023-02" db="EMBL/GenBank/DDBJ databases">
        <title>Genome of toxic invasive species Heracleum sosnowskyi carries increased number of genes despite the absence of recent whole-genome duplications.</title>
        <authorList>
            <person name="Schelkunov M."/>
            <person name="Shtratnikova V."/>
            <person name="Makarenko M."/>
            <person name="Klepikova A."/>
            <person name="Omelchenko D."/>
            <person name="Novikova G."/>
            <person name="Obukhova E."/>
            <person name="Bogdanov V."/>
            <person name="Penin A."/>
            <person name="Logacheva M."/>
        </authorList>
    </citation>
    <scope>NUCLEOTIDE SEQUENCE</scope>
    <source>
        <strain evidence="3">Hsosn_3</strain>
        <tissue evidence="3">Leaf</tissue>
    </source>
</reference>
<evidence type="ECO:0000256" key="1">
    <source>
        <dbReference type="SAM" id="Coils"/>
    </source>
</evidence>
<proteinExistence type="predicted"/>
<keyword evidence="4" id="KW-1185">Reference proteome</keyword>
<organism evidence="3 4">
    <name type="scientific">Heracleum sosnowskyi</name>
    <dbReference type="NCBI Taxonomy" id="360622"/>
    <lineage>
        <taxon>Eukaryota</taxon>
        <taxon>Viridiplantae</taxon>
        <taxon>Streptophyta</taxon>
        <taxon>Embryophyta</taxon>
        <taxon>Tracheophyta</taxon>
        <taxon>Spermatophyta</taxon>
        <taxon>Magnoliopsida</taxon>
        <taxon>eudicotyledons</taxon>
        <taxon>Gunneridae</taxon>
        <taxon>Pentapetalae</taxon>
        <taxon>asterids</taxon>
        <taxon>campanulids</taxon>
        <taxon>Apiales</taxon>
        <taxon>Apiaceae</taxon>
        <taxon>Apioideae</taxon>
        <taxon>apioid superclade</taxon>
        <taxon>Tordylieae</taxon>
        <taxon>Tordyliinae</taxon>
        <taxon>Heracleum</taxon>
    </lineage>
</organism>
<dbReference type="Pfam" id="PF03004">
    <property type="entry name" value="Transposase_24"/>
    <property type="match status" value="1"/>
</dbReference>
<name>A0AAD8HF16_9APIA</name>
<gene>
    <name evidence="3" type="ORF">POM88_041585</name>
</gene>